<dbReference type="GeneID" id="30073950"/>
<dbReference type="AlphaFoldDB" id="W7MZJ4"/>
<reference evidence="1 2" key="1">
    <citation type="journal article" date="2010" name="Nature">
        <title>Comparative genomics reveals mobile pathogenicity chromosomes in Fusarium.</title>
        <authorList>
            <person name="Ma L.J."/>
            <person name="van der Does H.C."/>
            <person name="Borkovich K.A."/>
            <person name="Coleman J.J."/>
            <person name="Daboussi M.J."/>
            <person name="Di Pietro A."/>
            <person name="Dufresne M."/>
            <person name="Freitag M."/>
            <person name="Grabherr M."/>
            <person name="Henrissat B."/>
            <person name="Houterman P.M."/>
            <person name="Kang S."/>
            <person name="Shim W.B."/>
            <person name="Woloshuk C."/>
            <person name="Xie X."/>
            <person name="Xu J.R."/>
            <person name="Antoniw J."/>
            <person name="Baker S.E."/>
            <person name="Bluhm B.H."/>
            <person name="Breakspear A."/>
            <person name="Brown D.W."/>
            <person name="Butchko R.A."/>
            <person name="Chapman S."/>
            <person name="Coulson R."/>
            <person name="Coutinho P.M."/>
            <person name="Danchin E.G."/>
            <person name="Diener A."/>
            <person name="Gale L.R."/>
            <person name="Gardiner D.M."/>
            <person name="Goff S."/>
            <person name="Hammond-Kosack K.E."/>
            <person name="Hilburn K."/>
            <person name="Hua-Van A."/>
            <person name="Jonkers W."/>
            <person name="Kazan K."/>
            <person name="Kodira C.D."/>
            <person name="Koehrsen M."/>
            <person name="Kumar L."/>
            <person name="Lee Y.H."/>
            <person name="Li L."/>
            <person name="Manners J.M."/>
            <person name="Miranda-Saavedra D."/>
            <person name="Mukherjee M."/>
            <person name="Park G."/>
            <person name="Park J."/>
            <person name="Park S.Y."/>
            <person name="Proctor R.H."/>
            <person name="Regev A."/>
            <person name="Ruiz-Roldan M.C."/>
            <person name="Sain D."/>
            <person name="Sakthikumar S."/>
            <person name="Sykes S."/>
            <person name="Schwartz D.C."/>
            <person name="Turgeon B.G."/>
            <person name="Wapinski I."/>
            <person name="Yoder O."/>
            <person name="Young S."/>
            <person name="Zeng Q."/>
            <person name="Zhou S."/>
            <person name="Galagan J."/>
            <person name="Cuomo C.A."/>
            <person name="Kistler H.C."/>
            <person name="Rep M."/>
        </authorList>
    </citation>
    <scope>NUCLEOTIDE SEQUENCE [LARGE SCALE GENOMIC DNA]</scope>
    <source>
        <strain evidence="2">M3125 / FGSC 7600</strain>
    </source>
</reference>
<evidence type="ECO:0000313" key="2">
    <source>
        <dbReference type="Proteomes" id="UP000009096"/>
    </source>
</evidence>
<protein>
    <recommendedName>
        <fullName evidence="3">Fungal N-terminal domain-containing protein</fullName>
    </recommendedName>
</protein>
<dbReference type="EMBL" id="CM000584">
    <property type="protein sequence ID" value="EWG53219.1"/>
    <property type="molecule type" value="Genomic_DNA"/>
</dbReference>
<name>W7MZJ4_GIBM7</name>
<keyword evidence="2" id="KW-1185">Reference proteome</keyword>
<evidence type="ECO:0008006" key="3">
    <source>
        <dbReference type="Google" id="ProtNLM"/>
    </source>
</evidence>
<dbReference type="EMBL" id="DS022258">
    <property type="protein sequence ID" value="EWG53219.1"/>
    <property type="molecule type" value="Genomic_DNA"/>
</dbReference>
<dbReference type="RefSeq" id="XP_018759410.1">
    <property type="nucleotide sequence ID" value="XM_018906342.1"/>
</dbReference>
<gene>
    <name evidence="1" type="ORF">FVEG_17074</name>
</gene>
<dbReference type="VEuPathDB" id="FungiDB:FVEG_17074"/>
<organism evidence="1 2">
    <name type="scientific">Gibberella moniliformis (strain M3125 / FGSC 7600)</name>
    <name type="common">Maize ear and stalk rot fungus</name>
    <name type="synonym">Fusarium verticillioides</name>
    <dbReference type="NCBI Taxonomy" id="334819"/>
    <lineage>
        <taxon>Eukaryota</taxon>
        <taxon>Fungi</taxon>
        <taxon>Dikarya</taxon>
        <taxon>Ascomycota</taxon>
        <taxon>Pezizomycotina</taxon>
        <taxon>Sordariomycetes</taxon>
        <taxon>Hypocreomycetidae</taxon>
        <taxon>Hypocreales</taxon>
        <taxon>Nectriaceae</taxon>
        <taxon>Fusarium</taxon>
        <taxon>Fusarium fujikuroi species complex</taxon>
    </lineage>
</organism>
<sequence length="250" mass="28063">MTPMEPIGGAIAVAQAIVGTCKAIHMCVTAIKDSHDTQDRWNVSISSLQHISEQFEVVSQERRARHPARGSLEGTHYGVISAHLDRFNRDLRKLERNISSTNLANRASASKISLRSKVKLAFTMDWRENEQLLKWIDRHVTFLQINIDLRGVNEDNMNDVERALGTGHDSWKPIPTPESLDEPRVVLDDCLSSAEVLAKHVAIQKLDTTDRATPAPTEMDWDLMHDTTELTSSSTVSPVEQELRLHATIQ</sequence>
<dbReference type="Proteomes" id="UP000009096">
    <property type="component" value="Chromosome 7"/>
</dbReference>
<accession>W7MZJ4</accession>
<dbReference type="KEGG" id="fvr:FVEG_17074"/>
<proteinExistence type="predicted"/>
<evidence type="ECO:0000313" key="1">
    <source>
        <dbReference type="EMBL" id="EWG53219.1"/>
    </source>
</evidence>